<dbReference type="InterPro" id="IPR049371">
    <property type="entry name" value="GspD-like_N0"/>
</dbReference>
<evidence type="ECO:0000256" key="4">
    <source>
        <dbReference type="ARBA" id="ARBA00022452"/>
    </source>
</evidence>
<feature type="chain" id="PRO_5046179094" evidence="12">
    <location>
        <begin position="24"/>
        <end position="749"/>
    </location>
</feature>
<keyword evidence="17" id="KW-1185">Reference proteome</keyword>
<evidence type="ECO:0000256" key="6">
    <source>
        <dbReference type="ARBA" id="ARBA00022729"/>
    </source>
</evidence>
<evidence type="ECO:0000256" key="12">
    <source>
        <dbReference type="SAM" id="SignalP"/>
    </source>
</evidence>
<proteinExistence type="inferred from homology"/>
<keyword evidence="8" id="KW-0472">Membrane</keyword>
<feature type="signal peptide" evidence="12">
    <location>
        <begin position="1"/>
        <end position="23"/>
    </location>
</feature>
<organism evidence="16 17">
    <name type="scientific">Lysobacter hankyongensis</name>
    <dbReference type="NCBI Taxonomy" id="1176535"/>
    <lineage>
        <taxon>Bacteria</taxon>
        <taxon>Pseudomonadati</taxon>
        <taxon>Pseudomonadota</taxon>
        <taxon>Gammaproteobacteria</taxon>
        <taxon>Lysobacterales</taxon>
        <taxon>Lysobacteraceae</taxon>
        <taxon>Lysobacter</taxon>
    </lineage>
</organism>
<comment type="subcellular location">
    <subcellularLocation>
        <location evidence="1 10">Cell outer membrane</location>
    </subcellularLocation>
</comment>
<feature type="domain" description="GspD-like N0" evidence="15">
    <location>
        <begin position="103"/>
        <end position="165"/>
    </location>
</feature>
<evidence type="ECO:0000259" key="13">
    <source>
        <dbReference type="Pfam" id="PF00263"/>
    </source>
</evidence>
<keyword evidence="5" id="KW-0812">Transmembrane</keyword>
<evidence type="ECO:0000256" key="7">
    <source>
        <dbReference type="ARBA" id="ARBA00022927"/>
    </source>
</evidence>
<keyword evidence="4" id="KW-1134">Transmembrane beta strand</keyword>
<keyword evidence="3 10" id="KW-0813">Transport</keyword>
<accession>A0ABP9BC99</accession>
<dbReference type="InterPro" id="IPR005644">
    <property type="entry name" value="NolW-like"/>
</dbReference>
<evidence type="ECO:0000256" key="9">
    <source>
        <dbReference type="ARBA" id="ARBA00023237"/>
    </source>
</evidence>
<evidence type="ECO:0000256" key="11">
    <source>
        <dbReference type="SAM" id="MobiDB-lite"/>
    </source>
</evidence>
<evidence type="ECO:0000256" key="3">
    <source>
        <dbReference type="ARBA" id="ARBA00022448"/>
    </source>
</evidence>
<comment type="similarity">
    <text evidence="2">Belongs to the bacterial secretin family. GSP D subfamily.</text>
</comment>
<feature type="domain" description="NolW-like" evidence="14">
    <location>
        <begin position="265"/>
        <end position="332"/>
    </location>
</feature>
<dbReference type="NCBIfam" id="TIGR02517">
    <property type="entry name" value="type_II_gspD"/>
    <property type="match status" value="1"/>
</dbReference>
<feature type="region of interest" description="Disordered" evidence="11">
    <location>
        <begin position="34"/>
        <end position="79"/>
    </location>
</feature>
<dbReference type="Pfam" id="PF03958">
    <property type="entry name" value="Secretin_N"/>
    <property type="match status" value="3"/>
</dbReference>
<evidence type="ECO:0000256" key="8">
    <source>
        <dbReference type="ARBA" id="ARBA00023136"/>
    </source>
</evidence>
<dbReference type="Gene3D" id="3.55.50.30">
    <property type="match status" value="1"/>
</dbReference>
<feature type="domain" description="NolW-like" evidence="14">
    <location>
        <begin position="340"/>
        <end position="476"/>
    </location>
</feature>
<dbReference type="InterPro" id="IPR001775">
    <property type="entry name" value="GspD/PilQ"/>
</dbReference>
<keyword evidence="6 12" id="KW-0732">Signal</keyword>
<evidence type="ECO:0000259" key="14">
    <source>
        <dbReference type="Pfam" id="PF03958"/>
    </source>
</evidence>
<evidence type="ECO:0000313" key="16">
    <source>
        <dbReference type="EMBL" id="GAA4793431.1"/>
    </source>
</evidence>
<dbReference type="RefSeq" id="WP_345303050.1">
    <property type="nucleotide sequence ID" value="NZ_BAABJE010000009.1"/>
</dbReference>
<feature type="compositionally biased region" description="Gly residues" evidence="11">
    <location>
        <begin position="384"/>
        <end position="393"/>
    </location>
</feature>
<dbReference type="Pfam" id="PF00263">
    <property type="entry name" value="Secretin"/>
    <property type="match status" value="1"/>
</dbReference>
<dbReference type="EMBL" id="BAABJE010000009">
    <property type="protein sequence ID" value="GAA4793431.1"/>
    <property type="molecule type" value="Genomic_DNA"/>
</dbReference>
<feature type="domain" description="Type II/III secretion system secretin-like" evidence="13">
    <location>
        <begin position="551"/>
        <end position="714"/>
    </location>
</feature>
<feature type="compositionally biased region" description="Low complexity" evidence="11">
    <location>
        <begin position="397"/>
        <end position="408"/>
    </location>
</feature>
<keyword evidence="7" id="KW-0653">Protein transport</keyword>
<feature type="region of interest" description="Disordered" evidence="11">
    <location>
        <begin position="384"/>
        <end position="431"/>
    </location>
</feature>
<name>A0ABP9BC99_9GAMM</name>
<comment type="caution">
    <text evidence="16">The sequence shown here is derived from an EMBL/GenBank/DDBJ whole genome shotgun (WGS) entry which is preliminary data.</text>
</comment>
<dbReference type="PANTHER" id="PTHR30332:SF25">
    <property type="entry name" value="SECRETIN XPSD"/>
    <property type="match status" value="1"/>
</dbReference>
<dbReference type="PRINTS" id="PR00811">
    <property type="entry name" value="BCTERIALGSPD"/>
</dbReference>
<dbReference type="PROSITE" id="PS51257">
    <property type="entry name" value="PROKAR_LIPOPROTEIN"/>
    <property type="match status" value="1"/>
</dbReference>
<dbReference type="PANTHER" id="PTHR30332">
    <property type="entry name" value="PROBABLE GENERAL SECRETION PATHWAY PROTEIN D"/>
    <property type="match status" value="1"/>
</dbReference>
<dbReference type="Pfam" id="PF21305">
    <property type="entry name" value="type_II_gspD_N0"/>
    <property type="match status" value="1"/>
</dbReference>
<dbReference type="InterPro" id="IPR038591">
    <property type="entry name" value="NolW-like_sf"/>
</dbReference>
<dbReference type="InterPro" id="IPR013356">
    <property type="entry name" value="T2SS_GspD"/>
</dbReference>
<reference evidence="17" key="1">
    <citation type="journal article" date="2019" name="Int. J. Syst. Evol. Microbiol.">
        <title>The Global Catalogue of Microorganisms (GCM) 10K type strain sequencing project: providing services to taxonomists for standard genome sequencing and annotation.</title>
        <authorList>
            <consortium name="The Broad Institute Genomics Platform"/>
            <consortium name="The Broad Institute Genome Sequencing Center for Infectious Disease"/>
            <person name="Wu L."/>
            <person name="Ma J."/>
        </authorList>
    </citation>
    <scope>NUCLEOTIDE SEQUENCE [LARGE SCALE GENOMIC DNA]</scope>
    <source>
        <strain evidence="17">JCM 18204</strain>
    </source>
</reference>
<dbReference type="InterPro" id="IPR050810">
    <property type="entry name" value="Bact_Secretion_Sys_Channel"/>
</dbReference>
<dbReference type="Proteomes" id="UP001499959">
    <property type="component" value="Unassembled WGS sequence"/>
</dbReference>
<evidence type="ECO:0000256" key="2">
    <source>
        <dbReference type="ARBA" id="ARBA00006980"/>
    </source>
</evidence>
<evidence type="ECO:0000313" key="17">
    <source>
        <dbReference type="Proteomes" id="UP001499959"/>
    </source>
</evidence>
<dbReference type="InterPro" id="IPR004846">
    <property type="entry name" value="T2SS/T3SS_dom"/>
</dbReference>
<evidence type="ECO:0000256" key="10">
    <source>
        <dbReference type="RuleBase" id="RU004004"/>
    </source>
</evidence>
<keyword evidence="9" id="KW-0998">Cell outer membrane</keyword>
<evidence type="ECO:0000256" key="5">
    <source>
        <dbReference type="ARBA" id="ARBA00022692"/>
    </source>
</evidence>
<evidence type="ECO:0000256" key="1">
    <source>
        <dbReference type="ARBA" id="ARBA00004442"/>
    </source>
</evidence>
<dbReference type="Gene3D" id="3.30.1370.120">
    <property type="match status" value="3"/>
</dbReference>
<evidence type="ECO:0000259" key="15">
    <source>
        <dbReference type="Pfam" id="PF21305"/>
    </source>
</evidence>
<protein>
    <submittedName>
        <fullName evidence="16">Type II secretion system secretin GspD</fullName>
    </submittedName>
</protein>
<sequence length="749" mass="78872">MTLRSTATAFFAALLSAMLAACAATPMPKLYRAEDRPVRSSDVPAADADAVRKEPLAAQDDALDENGRPRPRIRRGNGQVINSAAASAPMPDIGATGGEARFNFEGESLHAVVKAILGDMLGQNYTIAPNVQGTVTYSTPKPVSAAQALSVLEMILGWNNARMIYGDGRYSIVPADQALGTGVVTPRTGSPEGARGFESRVVPLRYISAEEMKKLLTPYARPNAIVTVDAGRNLLTIAGTRAELENYLRTIEIFDVDWMSSMSVGVFPLQSSKANKVVQDLEKVFGEQSKSPVAGMFRFMPLDGANAVLAITSQADYLDDIEQWIERIDGAGEGVRLYSYELKYVTAKELAVRLSEVFGAGGGRSGGGDSGGFSLIPGAQTTMIGGGDGGGSKDGSDLGSASGSLGSSGNSGGGLGSGSLSLGPSQGGSSSVTLEVGGDKVAISAIEENNTLLVRATASAWRSILDVIEKLDVLPLQVHIEAQVVQVDLSGDLSYGVNWFFERAVTDNGLPSAVGRDTWSTLAGSVKPAGGTNPGLAWTFLGRNAAAVISALDAVSDVKLLQTPSIMVRNNQEATLNVGDRIPVTSVSINPILGSNNTTSQVQYLDTGTILKVRPRVTKDGTVFVELVQEVSAPRGEPDDNGNVRISTNRMKTSAVIQSGDTVLLAGLITDTDSKGSSGFPGLSRLPVVGGLFGRQSTTKRRSEIIILITPTLIEDPRAARDMTDEYSRRFRAMQPLPKADPPVSQPHR</sequence>
<gene>
    <name evidence="16" type="primary">gspD</name>
    <name evidence="16" type="ORF">GCM10023307_18630</name>
</gene>
<feature type="compositionally biased region" description="Low complexity" evidence="11">
    <location>
        <begin position="418"/>
        <end position="431"/>
    </location>
</feature>
<feature type="domain" description="NolW-like" evidence="14">
    <location>
        <begin position="199"/>
        <end position="259"/>
    </location>
</feature>